<evidence type="ECO:0000256" key="2">
    <source>
        <dbReference type="ARBA" id="ARBA00022692"/>
    </source>
</evidence>
<dbReference type="Proteomes" id="UP000265431">
    <property type="component" value="Unassembled WGS sequence"/>
</dbReference>
<evidence type="ECO:0000256" key="3">
    <source>
        <dbReference type="ARBA" id="ARBA00022989"/>
    </source>
</evidence>
<dbReference type="Pfam" id="PF09685">
    <property type="entry name" value="MamF_MmsF"/>
    <property type="match status" value="1"/>
</dbReference>
<dbReference type="RefSeq" id="WP_119380301.1">
    <property type="nucleotide sequence ID" value="NZ_QWGB01000008.1"/>
</dbReference>
<keyword evidence="3 5" id="KW-1133">Transmembrane helix</keyword>
<accession>A0A399QVP7</accession>
<name>A0A399QVP7_9PROT</name>
<gene>
    <name evidence="6" type="ORF">D1224_12510</name>
</gene>
<sequence>MSDPVVTVDPGQKGNANLVYILYLCSFLIGVSALVGVIMAYVGKDSASPLVRSHYENQINIFWKMLLFMVVGAVLTIIIIGILIILAAIVWYVIRVVKGMQALLAEQPIDDPASWGI</sequence>
<keyword evidence="7" id="KW-1185">Reference proteome</keyword>
<evidence type="ECO:0000256" key="1">
    <source>
        <dbReference type="ARBA" id="ARBA00004141"/>
    </source>
</evidence>
<comment type="caution">
    <text evidence="6">The sequence shown here is derived from an EMBL/GenBank/DDBJ whole genome shotgun (WGS) entry which is preliminary data.</text>
</comment>
<organism evidence="6 7">
    <name type="scientific">Henriciella barbarensis</name>
    <dbReference type="NCBI Taxonomy" id="86342"/>
    <lineage>
        <taxon>Bacteria</taxon>
        <taxon>Pseudomonadati</taxon>
        <taxon>Pseudomonadota</taxon>
        <taxon>Alphaproteobacteria</taxon>
        <taxon>Hyphomonadales</taxon>
        <taxon>Hyphomonadaceae</taxon>
        <taxon>Henriciella</taxon>
    </lineage>
</organism>
<evidence type="ECO:0000313" key="7">
    <source>
        <dbReference type="Proteomes" id="UP000265431"/>
    </source>
</evidence>
<proteinExistence type="predicted"/>
<feature type="transmembrane region" description="Helical" evidence="5">
    <location>
        <begin position="20"/>
        <end position="41"/>
    </location>
</feature>
<dbReference type="EMBL" id="QWGB01000008">
    <property type="protein sequence ID" value="RIJ21582.1"/>
    <property type="molecule type" value="Genomic_DNA"/>
</dbReference>
<dbReference type="InterPro" id="IPR019109">
    <property type="entry name" value="MamF_MmsF"/>
</dbReference>
<evidence type="ECO:0000256" key="4">
    <source>
        <dbReference type="ARBA" id="ARBA00023136"/>
    </source>
</evidence>
<dbReference type="OrthoDB" id="5405464at2"/>
<keyword evidence="2 5" id="KW-0812">Transmembrane</keyword>
<dbReference type="AlphaFoldDB" id="A0A399QVP7"/>
<comment type="subcellular location">
    <subcellularLocation>
        <location evidence="1">Membrane</location>
        <topology evidence="1">Multi-pass membrane protein</topology>
    </subcellularLocation>
</comment>
<evidence type="ECO:0000256" key="5">
    <source>
        <dbReference type="SAM" id="Phobius"/>
    </source>
</evidence>
<protein>
    <submittedName>
        <fullName evidence="6">DUF4870 domain-containing protein</fullName>
    </submittedName>
</protein>
<feature type="transmembrane region" description="Helical" evidence="5">
    <location>
        <begin position="61"/>
        <end position="94"/>
    </location>
</feature>
<keyword evidence="4 5" id="KW-0472">Membrane</keyword>
<reference evidence="6 7" key="1">
    <citation type="submission" date="2018-08" db="EMBL/GenBank/DDBJ databases">
        <title>Henriciella mobilis sp. nov., isolated from seawater.</title>
        <authorList>
            <person name="Cheng H."/>
            <person name="Wu Y.-H."/>
            <person name="Xu X.-W."/>
            <person name="Guo L.-L."/>
        </authorList>
    </citation>
    <scope>NUCLEOTIDE SEQUENCE [LARGE SCALE GENOMIC DNA]</scope>
    <source>
        <strain evidence="6 7">CCUG66934</strain>
    </source>
</reference>
<evidence type="ECO:0000313" key="6">
    <source>
        <dbReference type="EMBL" id="RIJ21582.1"/>
    </source>
</evidence>